<name>A0A5B0MYZ0_PUCGR</name>
<protein>
    <submittedName>
        <fullName evidence="1">Uncharacterized protein</fullName>
    </submittedName>
</protein>
<reference evidence="1 2" key="1">
    <citation type="submission" date="2019-05" db="EMBL/GenBank/DDBJ databases">
        <title>Emergence of the Ug99 lineage of the wheat stem rust pathogen through somatic hybridization.</title>
        <authorList>
            <person name="Li F."/>
            <person name="Upadhyaya N.M."/>
            <person name="Sperschneider J."/>
            <person name="Matny O."/>
            <person name="Nguyen-Phuc H."/>
            <person name="Mago R."/>
            <person name="Raley C."/>
            <person name="Miller M.E."/>
            <person name="Silverstein K.A.T."/>
            <person name="Henningsen E."/>
            <person name="Hirsch C.D."/>
            <person name="Visser B."/>
            <person name="Pretorius Z.A."/>
            <person name="Steffenson B.J."/>
            <person name="Schwessinger B."/>
            <person name="Dodds P.N."/>
            <person name="Figueroa M."/>
        </authorList>
    </citation>
    <scope>NUCLEOTIDE SEQUENCE [LARGE SCALE GENOMIC DNA]</scope>
    <source>
        <strain evidence="1 2">Ug99</strain>
    </source>
</reference>
<accession>A0A5B0MYZ0</accession>
<dbReference type="EMBL" id="VDEP01000439">
    <property type="protein sequence ID" value="KAA1082175.1"/>
    <property type="molecule type" value="Genomic_DNA"/>
</dbReference>
<comment type="caution">
    <text evidence="1">The sequence shown here is derived from an EMBL/GenBank/DDBJ whole genome shotgun (WGS) entry which is preliminary data.</text>
</comment>
<evidence type="ECO:0000313" key="1">
    <source>
        <dbReference type="EMBL" id="KAA1082175.1"/>
    </source>
</evidence>
<evidence type="ECO:0000313" key="2">
    <source>
        <dbReference type="Proteomes" id="UP000325313"/>
    </source>
</evidence>
<dbReference type="Proteomes" id="UP000325313">
    <property type="component" value="Unassembled WGS sequence"/>
</dbReference>
<gene>
    <name evidence="1" type="ORF">PGTUg99_025300</name>
</gene>
<proteinExistence type="predicted"/>
<sequence>MYPKSPIPVNPQMYAGRHYCRRDAGARQAGANPALFQSHVDRLLPVYWSTDDASPAVSSGPCAIGHKCTAPKLSNYNRCQPVSSRRHWAGPVDRSTVDIPQGYGLKAWVISSSMVRKRAPRTHIDINGGVKTSHAYSIFAVLRASNLARGGSVKDS</sequence>
<dbReference type="AlphaFoldDB" id="A0A5B0MYZ0"/>
<organism evidence="1 2">
    <name type="scientific">Puccinia graminis f. sp. tritici</name>
    <dbReference type="NCBI Taxonomy" id="56615"/>
    <lineage>
        <taxon>Eukaryota</taxon>
        <taxon>Fungi</taxon>
        <taxon>Dikarya</taxon>
        <taxon>Basidiomycota</taxon>
        <taxon>Pucciniomycotina</taxon>
        <taxon>Pucciniomycetes</taxon>
        <taxon>Pucciniales</taxon>
        <taxon>Pucciniaceae</taxon>
        <taxon>Puccinia</taxon>
    </lineage>
</organism>